<keyword evidence="2" id="KW-1185">Reference proteome</keyword>
<reference evidence="1 2" key="1">
    <citation type="submission" date="2020-08" db="EMBL/GenBank/DDBJ databases">
        <title>Genomic Encyclopedia of Type Strains, Phase III (KMG-III): the genomes of soil and plant-associated and newly described type strains.</title>
        <authorList>
            <person name="Whitman W."/>
        </authorList>
    </citation>
    <scope>NUCLEOTIDE SEQUENCE [LARGE SCALE GENOMIC DNA]</scope>
    <source>
        <strain evidence="1 2">CECT 3226</strain>
    </source>
</reference>
<accession>A0A7W8BLM9</accession>
<evidence type="ECO:0000313" key="2">
    <source>
        <dbReference type="Proteomes" id="UP000568022"/>
    </source>
</evidence>
<dbReference type="AlphaFoldDB" id="A0A7W8BLM9"/>
<gene>
    <name evidence="1" type="ORF">FHS32_001348</name>
</gene>
<name>A0A7W8BLM9_9ACTN</name>
<sequence>MAIGPLRTAHSPVPIEDTFAMQARWVRVTYLVG</sequence>
<organism evidence="1 2">
    <name type="scientific">Streptomyces griseoloalbus</name>
    <dbReference type="NCBI Taxonomy" id="67303"/>
    <lineage>
        <taxon>Bacteria</taxon>
        <taxon>Bacillati</taxon>
        <taxon>Actinomycetota</taxon>
        <taxon>Actinomycetes</taxon>
        <taxon>Kitasatosporales</taxon>
        <taxon>Streptomycetaceae</taxon>
        <taxon>Streptomyces</taxon>
    </lineage>
</organism>
<protein>
    <submittedName>
        <fullName evidence="1">Uncharacterized protein</fullName>
    </submittedName>
</protein>
<comment type="caution">
    <text evidence="1">The sequence shown here is derived from an EMBL/GenBank/DDBJ whole genome shotgun (WGS) entry which is preliminary data.</text>
</comment>
<evidence type="ECO:0000313" key="1">
    <source>
        <dbReference type="EMBL" id="MBB5124616.1"/>
    </source>
</evidence>
<dbReference type="Proteomes" id="UP000568022">
    <property type="component" value="Unassembled WGS sequence"/>
</dbReference>
<dbReference type="EMBL" id="JACHJE010000003">
    <property type="protein sequence ID" value="MBB5124616.1"/>
    <property type="molecule type" value="Genomic_DNA"/>
</dbReference>
<proteinExistence type="predicted"/>